<evidence type="ECO:0000313" key="3">
    <source>
        <dbReference type="Proteomes" id="UP000077659"/>
    </source>
</evidence>
<dbReference type="EMBL" id="LXNG01000003">
    <property type="protein sequence ID" value="OAG69099.1"/>
    <property type="molecule type" value="Genomic_DNA"/>
</dbReference>
<proteinExistence type="predicted"/>
<comment type="caution">
    <text evidence="2">The sequence shown here is derived from an EMBL/GenBank/DDBJ whole genome shotgun (WGS) entry which is preliminary data.</text>
</comment>
<dbReference type="AlphaFoldDB" id="A0A1A9MGB1"/>
<sequence length="77" mass="8141">MHSVTANVSWAGGCTGHHRSMASMAPRGQRLATRSMPAADTAPFARQAASGTTRMLSYRDQHSCTKKFMAQASDAAG</sequence>
<evidence type="ECO:0000256" key="1">
    <source>
        <dbReference type="SAM" id="MobiDB-lite"/>
    </source>
</evidence>
<protein>
    <submittedName>
        <fullName evidence="2">Uncharacterized protein</fullName>
    </submittedName>
</protein>
<gene>
    <name evidence="2" type="ORF">A7D17_10980</name>
</gene>
<feature type="region of interest" description="Disordered" evidence="1">
    <location>
        <begin position="1"/>
        <end position="53"/>
    </location>
</feature>
<evidence type="ECO:0000313" key="2">
    <source>
        <dbReference type="EMBL" id="OAG69099.1"/>
    </source>
</evidence>
<dbReference type="Proteomes" id="UP000077659">
    <property type="component" value="Unassembled WGS sequence"/>
</dbReference>
<accession>A0A1A9MGB1</accession>
<organism evidence="2 3">
    <name type="scientific">Xanthomonas floridensis</name>
    <dbReference type="NCBI Taxonomy" id="1843580"/>
    <lineage>
        <taxon>Bacteria</taxon>
        <taxon>Pseudomonadati</taxon>
        <taxon>Pseudomonadota</taxon>
        <taxon>Gammaproteobacteria</taxon>
        <taxon>Lysobacterales</taxon>
        <taxon>Lysobacteraceae</taxon>
        <taxon>Xanthomonas</taxon>
    </lineage>
</organism>
<reference evidence="2 3" key="1">
    <citation type="submission" date="2016-05" db="EMBL/GenBank/DDBJ databases">
        <title>Pathogenic, phenotypic and molecular characterisation of Xanthomonas nasturtii sp. nov. and Xanthomonas floridensis sp. nov., new species of Xanthomonas associated with watercress production in Florida.</title>
        <authorList>
            <person name="Vicente J.G."/>
            <person name="Rothwell S."/>
            <person name="Holub E.B."/>
            <person name="Studholme D.J."/>
        </authorList>
    </citation>
    <scope>NUCLEOTIDE SEQUENCE [LARGE SCALE GENOMIC DNA]</scope>
    <source>
        <strain evidence="2 3">WHRI 8848</strain>
    </source>
</reference>
<name>A0A1A9MGB1_9XANT</name>